<accession>A0AAV2R513</accession>
<dbReference type="Proteomes" id="UP001497623">
    <property type="component" value="Unassembled WGS sequence"/>
</dbReference>
<dbReference type="EMBL" id="CAXKWB010014248">
    <property type="protein sequence ID" value="CAL4110090.1"/>
    <property type="molecule type" value="Genomic_DNA"/>
</dbReference>
<dbReference type="InterPro" id="IPR006553">
    <property type="entry name" value="Leu-rich_rpt_Cys-con_subtyp"/>
</dbReference>
<dbReference type="PANTHER" id="PTHR13318">
    <property type="entry name" value="PARTNER OF PAIRED, ISOFORM B-RELATED"/>
    <property type="match status" value="1"/>
</dbReference>
<dbReference type="GO" id="GO:0019005">
    <property type="term" value="C:SCF ubiquitin ligase complex"/>
    <property type="evidence" value="ECO:0007669"/>
    <property type="project" value="TreeGrafter"/>
</dbReference>
<dbReference type="GO" id="GO:0031146">
    <property type="term" value="P:SCF-dependent proteasomal ubiquitin-dependent protein catabolic process"/>
    <property type="evidence" value="ECO:0007669"/>
    <property type="project" value="TreeGrafter"/>
</dbReference>
<protein>
    <submittedName>
        <fullName evidence="1">Uncharacterized protein</fullName>
    </submittedName>
</protein>
<dbReference type="InterPro" id="IPR032675">
    <property type="entry name" value="LRR_dom_sf"/>
</dbReference>
<organism evidence="1 2">
    <name type="scientific">Meganyctiphanes norvegica</name>
    <name type="common">Northern krill</name>
    <name type="synonym">Thysanopoda norvegica</name>
    <dbReference type="NCBI Taxonomy" id="48144"/>
    <lineage>
        <taxon>Eukaryota</taxon>
        <taxon>Metazoa</taxon>
        <taxon>Ecdysozoa</taxon>
        <taxon>Arthropoda</taxon>
        <taxon>Crustacea</taxon>
        <taxon>Multicrustacea</taxon>
        <taxon>Malacostraca</taxon>
        <taxon>Eumalacostraca</taxon>
        <taxon>Eucarida</taxon>
        <taxon>Euphausiacea</taxon>
        <taxon>Euphausiidae</taxon>
        <taxon>Meganyctiphanes</taxon>
    </lineage>
</organism>
<gene>
    <name evidence="1" type="ORF">MNOR_LOCUS19300</name>
</gene>
<reference evidence="1 2" key="1">
    <citation type="submission" date="2024-05" db="EMBL/GenBank/DDBJ databases">
        <authorList>
            <person name="Wallberg A."/>
        </authorList>
    </citation>
    <scope>NUCLEOTIDE SEQUENCE [LARGE SCALE GENOMIC DNA]</scope>
</reference>
<sequence>MIRALPSLINENMIIKVIETIHQGVSRTRRTIGLRTCLTVLLQPHVQRLDLSGLFFKMRLPGAINTAIRDVVSHKVYLTTNLSIFNMESKCSDEILKVLGKNCPNIVEVTVTISDLVTNEGLKALSLGCLKLEKLGIYKCWEVTDEGIYSVLKNSKKLKEMQCDQLGNVLLSKFRKTDTFFNLTRFEQTQSIFEPRIEDVSWIAKFCPDLKSVRIYVDDDNLILVSQMGKLEVLELESSSILGLGFENIISQLGANLQTLQISCDEVSQNNLMSMGRQCPQLTTLHITTATIEGDNRLINTGNLFPSLTTLHMQVWKESSISTECVDFFLLWCTKLESLFWKADIAILTDEYLKRLLNINPLVHAKRLVFASDKDVPLTIDSVHLLIETCPYLEAIGMLSWTFSEEEFFELRQYVKTNNYNLTLS</sequence>
<evidence type="ECO:0000313" key="2">
    <source>
        <dbReference type="Proteomes" id="UP001497623"/>
    </source>
</evidence>
<dbReference type="SUPFAM" id="SSF52047">
    <property type="entry name" value="RNI-like"/>
    <property type="match status" value="1"/>
</dbReference>
<dbReference type="AlphaFoldDB" id="A0AAV2R513"/>
<proteinExistence type="predicted"/>
<evidence type="ECO:0000313" key="1">
    <source>
        <dbReference type="EMBL" id="CAL4110090.1"/>
    </source>
</evidence>
<dbReference type="Gene3D" id="3.80.10.10">
    <property type="entry name" value="Ribonuclease Inhibitor"/>
    <property type="match status" value="2"/>
</dbReference>
<name>A0AAV2R513_MEGNR</name>
<comment type="caution">
    <text evidence="1">The sequence shown here is derived from an EMBL/GenBank/DDBJ whole genome shotgun (WGS) entry which is preliminary data.</text>
</comment>
<dbReference type="SMART" id="SM00367">
    <property type="entry name" value="LRR_CC"/>
    <property type="match status" value="2"/>
</dbReference>
<keyword evidence="2" id="KW-1185">Reference proteome</keyword>